<keyword evidence="4 6" id="KW-0378">Hydrolase</keyword>
<dbReference type="EMBL" id="CP110422">
    <property type="protein sequence ID" value="WAQ82099.1"/>
    <property type="molecule type" value="Genomic_DNA"/>
</dbReference>
<keyword evidence="9" id="KW-1185">Reference proteome</keyword>
<evidence type="ECO:0000256" key="1">
    <source>
        <dbReference type="ARBA" id="ARBA00001913"/>
    </source>
</evidence>
<keyword evidence="6" id="KW-0326">Glycosidase</keyword>
<name>A0ABY7CAQ9_9BASI</name>
<comment type="pathway">
    <text evidence="2">Protein modification; protein glycosylation.</text>
</comment>
<dbReference type="RefSeq" id="XP_053017654.1">
    <property type="nucleotide sequence ID" value="XM_053166432.1"/>
</dbReference>
<evidence type="ECO:0000256" key="4">
    <source>
        <dbReference type="ARBA" id="ARBA00022801"/>
    </source>
</evidence>
<protein>
    <recommendedName>
        <fullName evidence="6">alpha-1,2-Mannosidase</fullName>
        <ecNumber evidence="6">3.2.1.-</ecNumber>
    </recommendedName>
</protein>
<dbReference type="InterPro" id="IPR012341">
    <property type="entry name" value="6hp_glycosidase-like_sf"/>
</dbReference>
<feature type="region of interest" description="Disordered" evidence="7">
    <location>
        <begin position="156"/>
        <end position="176"/>
    </location>
</feature>
<dbReference type="InterPro" id="IPR001382">
    <property type="entry name" value="Glyco_hydro_47"/>
</dbReference>
<comment type="similarity">
    <text evidence="3 6">Belongs to the glycosyl hydrolase 47 family.</text>
</comment>
<reference evidence="8" key="1">
    <citation type="submission" date="2022-10" db="EMBL/GenBank/DDBJ databases">
        <title>Puccinia triticina Genome sequencing and assembly.</title>
        <authorList>
            <person name="Li C."/>
        </authorList>
    </citation>
    <scope>NUCLEOTIDE SEQUENCE</scope>
    <source>
        <strain evidence="8">Pt15</strain>
    </source>
</reference>
<evidence type="ECO:0000256" key="5">
    <source>
        <dbReference type="ARBA" id="ARBA00023157"/>
    </source>
</evidence>
<dbReference type="Gene3D" id="1.50.10.10">
    <property type="match status" value="2"/>
</dbReference>
<dbReference type="PANTHER" id="PTHR11742:SF103">
    <property type="entry name" value="ENDOPLASMIC RETICULUM MANNOSIDASE MNL2-RELATED"/>
    <property type="match status" value="1"/>
</dbReference>
<dbReference type="EC" id="3.2.1.-" evidence="6"/>
<evidence type="ECO:0000313" key="8">
    <source>
        <dbReference type="EMBL" id="WAQ82099.1"/>
    </source>
</evidence>
<dbReference type="GeneID" id="77807327"/>
<dbReference type="InterPro" id="IPR036026">
    <property type="entry name" value="Seven-hairpin_glycosidases"/>
</dbReference>
<dbReference type="SUPFAM" id="SSF48225">
    <property type="entry name" value="Seven-hairpin glycosidases"/>
    <property type="match status" value="1"/>
</dbReference>
<gene>
    <name evidence="8" type="ORF">PtA15_2A412</name>
</gene>
<comment type="cofactor">
    <cofactor evidence="1">
        <name>Ca(2+)</name>
        <dbReference type="ChEBI" id="CHEBI:29108"/>
    </cofactor>
</comment>
<dbReference type="PANTHER" id="PTHR11742">
    <property type="entry name" value="MANNOSYL-OLIGOSACCHARIDE ALPHA-1,2-MANNOSIDASE-RELATED"/>
    <property type="match status" value="1"/>
</dbReference>
<keyword evidence="5" id="KW-1015">Disulfide bond</keyword>
<evidence type="ECO:0000256" key="3">
    <source>
        <dbReference type="ARBA" id="ARBA00007658"/>
    </source>
</evidence>
<sequence length="816" mass="92757">MPLKSGKEPYSVLGVYPVAVRSRFRIFLALAFTSALGLYLYSYSHRPIPHELARQPVGGVKQSLNWTDDLSQADSPVLPQTGAPIAADAVGAGLPDLINTYTPEELMNLPVLHHTFEDPFDPRNGFRPLRDSHSPWLATSHNGVLLTNKLSRNRFPPANSIDSSRGSSPPPIPIWPSHKLLREKEESLKAPIPKHLIAGLNTSYVWEGRERIKEGNVPKIQWPGFDKPHWETDSDRINRLERQGWVRRGFQHVWEGYKARAWGHDELRPVSGWFEDPFGGWGATLVDCLDTLLIMNLTLEYNYARTHVKAIDWGQIVGEVRGLGYSLSNNPKVSLFETVIRYLGGLLSAYDLSGDKLMLERAEELAEWLLPAFGTSSGVPQTQYEIGSNPLGGNVGRVVTSDIGSLTLEFTRLSQLTSKGFYFDVAHKIIDILDSEQWLSPSRLGTLFPTVIDPDSASMVDANYTFGAMVDSYYEYLIKQHQLLRGTHSQYSRMYTSALNSARTYLIKTYEIESAGGKNLTVIGDSQSGNFRPSLDHLTCFAGATIGLGAQLLHKKEDLNLAMRHTDACVWAYESTKTGVGPDEIFLVDNNDPARWQPVLYKGKNFRELKPEPVQGATLRNPSYLGRPETIEQDKFSSKLLKFYSFQMNFNAKTLKFFYRSVYYMWRITGDQQWQDRGWRMFTSWMEACVTEFGFANLEDVNAWPPMRFDRQQSFVLAETFKYYYLLFSDPDLVSLDDYVFNTEAHPLRIDIPEKPLKTYWNKSDESLDNIFDPPGLEKGKHGYGTFLQQWAQVDLAKLSQEEHQVYNRVMGIERT</sequence>
<evidence type="ECO:0000256" key="6">
    <source>
        <dbReference type="RuleBase" id="RU361193"/>
    </source>
</evidence>
<proteinExistence type="inferred from homology"/>
<dbReference type="InterPro" id="IPR050749">
    <property type="entry name" value="Glycosyl_Hydrolase_47"/>
</dbReference>
<organism evidence="8 9">
    <name type="scientific">Puccinia triticina</name>
    <dbReference type="NCBI Taxonomy" id="208348"/>
    <lineage>
        <taxon>Eukaryota</taxon>
        <taxon>Fungi</taxon>
        <taxon>Dikarya</taxon>
        <taxon>Basidiomycota</taxon>
        <taxon>Pucciniomycotina</taxon>
        <taxon>Pucciniomycetes</taxon>
        <taxon>Pucciniales</taxon>
        <taxon>Pucciniaceae</taxon>
        <taxon>Puccinia</taxon>
    </lineage>
</organism>
<evidence type="ECO:0000256" key="7">
    <source>
        <dbReference type="SAM" id="MobiDB-lite"/>
    </source>
</evidence>
<evidence type="ECO:0000256" key="2">
    <source>
        <dbReference type="ARBA" id="ARBA00004922"/>
    </source>
</evidence>
<dbReference type="PRINTS" id="PR00747">
    <property type="entry name" value="GLYHDRLASE47"/>
</dbReference>
<evidence type="ECO:0000313" key="9">
    <source>
        <dbReference type="Proteomes" id="UP001164743"/>
    </source>
</evidence>
<accession>A0ABY7CAQ9</accession>
<dbReference type="Pfam" id="PF01532">
    <property type="entry name" value="Glyco_hydro_47"/>
    <property type="match status" value="2"/>
</dbReference>
<dbReference type="Proteomes" id="UP001164743">
    <property type="component" value="Chromosome 2A"/>
</dbReference>